<accession>A3U7T7</accession>
<dbReference type="KEGG" id="cat:CA2559_06075"/>
<dbReference type="HOGENOM" id="CLU_011210_0_0_10"/>
<evidence type="ECO:0008006" key="3">
    <source>
        <dbReference type="Google" id="ProtNLM"/>
    </source>
</evidence>
<gene>
    <name evidence="1" type="ordered locus">CA2559_06075</name>
</gene>
<name>A3U7T7_CROAH</name>
<reference evidence="1 2" key="1">
    <citation type="journal article" date="2010" name="J. Bacteriol.">
        <title>The complete genome sequence of Croceibacter atlanticus HTCC2559T.</title>
        <authorList>
            <person name="Oh H.M."/>
            <person name="Kang I."/>
            <person name="Ferriera S."/>
            <person name="Giovannoni S.J."/>
            <person name="Cho J.C."/>
        </authorList>
    </citation>
    <scope>NUCLEOTIDE SEQUENCE [LARGE SCALE GENOMIC DNA]</scope>
    <source>
        <strain evidence="2">ATCC BAA-628 / HTCC2559 / KCTC 12090</strain>
    </source>
</reference>
<dbReference type="InterPro" id="IPR026341">
    <property type="entry name" value="T9SS_type_B"/>
</dbReference>
<evidence type="ECO:0000313" key="1">
    <source>
        <dbReference type="EMBL" id="EAP88304.1"/>
    </source>
</evidence>
<dbReference type="EMBL" id="CP002046">
    <property type="protein sequence ID" value="EAP88304.1"/>
    <property type="molecule type" value="Genomic_DNA"/>
</dbReference>
<dbReference type="eggNOG" id="COG3291">
    <property type="taxonomic scope" value="Bacteria"/>
</dbReference>
<proteinExistence type="predicted"/>
<dbReference type="GeneID" id="89452998"/>
<keyword evidence="2" id="KW-1185">Reference proteome</keyword>
<dbReference type="Proteomes" id="UP000002297">
    <property type="component" value="Chromosome"/>
</dbReference>
<sequence>MWCLGYANAQNISVDAQSFTSQQLIEDVLVGMGCVENVQVTNTVSGQFSQDLSYGYFQNNGGSFPFEEGVVLSTGRLNNVPGPNTTLSDDDANGWNGDQDLEDALNINNTINATVIEFDFTPLSSSLSFRYIFASEEYRANNSSTCNFSDAFGFLIRPVGGQYENIALIPGTNTPVLVTTVRPEIIENGEQACPAINEQFFGSFNGNNAPINFNGQTAVLTAETDVVPNTQYHIKLVIADEGNFRFDSAVFLEANSFGLNVNLGPDLLISNNMALCTDEETTLTAIEAPPGETYTYRWFQDNILQPEVSNEFLVSQPGTYRVEVSIGNGCSQEDEIIVEYDTPPNVENATLTECDVNANGIAVYSLFSSEPQVINGDNSLQITMFFPTLETAEMNSDQITNPSQYENSTPNEIVYARVRNQSGCVSIAEVLLTTTPATTVPPQDYEICGENGFSEFQISEIDALFDAETMPNSTYSYFRTTDDAASGTNEITTTTFINETVNQQTLIVVIENASECYENSQVTLFSRDTPILMDDEILPLCADGQTPSVMLDAGVVQANANATYQWSNGATTPTISVTNAGDYTVTVTNTYASGLSCAATRTISVVEGSTAQISISLSGGFPNQTVTVNAQGQGNYTYALDNSSGPYQESNVFENVEPGQHTVFVRSEFCGTTPFTFGVLNFPKFFSPNGDGFNDVWSVLNADRNNPVVKHIYIFDRYGKLLTTLNSAASAWDGTFNGKALPASDYWFLAEFIDGFQYRSHFSLIR</sequence>
<evidence type="ECO:0000313" key="2">
    <source>
        <dbReference type="Proteomes" id="UP000002297"/>
    </source>
</evidence>
<dbReference type="AlphaFoldDB" id="A3U7T7"/>
<dbReference type="NCBIfam" id="TIGR04131">
    <property type="entry name" value="Bac_Flav_CTERM"/>
    <property type="match status" value="1"/>
</dbReference>
<organism evidence="1 2">
    <name type="scientific">Croceibacter atlanticus (strain ATCC BAA-628 / JCM 21780 / CIP 108009 / IAM 15332 / KCTC 12090 / HTCC2559)</name>
    <dbReference type="NCBI Taxonomy" id="216432"/>
    <lineage>
        <taxon>Bacteria</taxon>
        <taxon>Pseudomonadati</taxon>
        <taxon>Bacteroidota</taxon>
        <taxon>Flavobacteriia</taxon>
        <taxon>Flavobacteriales</taxon>
        <taxon>Flavobacteriaceae</taxon>
        <taxon>Croceibacter</taxon>
    </lineage>
</organism>
<dbReference type="InterPro" id="IPR049804">
    <property type="entry name" value="Choice_anch_L"/>
</dbReference>
<protein>
    <recommendedName>
        <fullName evidence="3">Ig-like domain-containing protein</fullName>
    </recommendedName>
</protein>
<dbReference type="RefSeq" id="WP_013186975.1">
    <property type="nucleotide sequence ID" value="NC_014230.1"/>
</dbReference>
<dbReference type="NCBIfam" id="NF038133">
    <property type="entry name" value="choice_anch_L"/>
    <property type="match status" value="1"/>
</dbReference>
<dbReference type="STRING" id="216432.CA2559_06075"/>
<dbReference type="Pfam" id="PF13585">
    <property type="entry name" value="CHU_C"/>
    <property type="match status" value="1"/>
</dbReference>